<dbReference type="Proteomes" id="UP001153076">
    <property type="component" value="Unassembled WGS sequence"/>
</dbReference>
<sequence length="213" mass="23895">MQQFKEEAAALEKKIKCLEASKRKLLGEALDGCSIEELQQLEIQLDKSLSSIRAQKDSLFRERIAELHEALGMPSLLQRDEEDAAEDMEDDSLMVAKRLVDRKNEPASGSNGAGLYGKSIIRLVDRAALDSTVDQLSYPENVVVLVQTGRFKQNSGLFYFIFILFFAAQLPNSLHPSRSSIRDPCSGSQFTRDLKRDGSRSNSPWLSILSEQR</sequence>
<evidence type="ECO:0000259" key="3">
    <source>
        <dbReference type="PROSITE" id="PS51297"/>
    </source>
</evidence>
<dbReference type="Pfam" id="PF01486">
    <property type="entry name" value="K-box"/>
    <property type="match status" value="1"/>
</dbReference>
<protein>
    <recommendedName>
        <fullName evidence="3">K-box domain-containing protein</fullName>
    </recommendedName>
</protein>
<name>A0A9Q1JNR8_9CARY</name>
<dbReference type="GO" id="GO:0003700">
    <property type="term" value="F:DNA-binding transcription factor activity"/>
    <property type="evidence" value="ECO:0007669"/>
    <property type="project" value="InterPro"/>
</dbReference>
<dbReference type="OrthoDB" id="1898716at2759"/>
<proteinExistence type="predicted"/>
<reference evidence="4" key="1">
    <citation type="submission" date="2022-04" db="EMBL/GenBank/DDBJ databases">
        <title>Carnegiea gigantea Genome sequencing and assembly v2.</title>
        <authorList>
            <person name="Copetti D."/>
            <person name="Sanderson M.J."/>
            <person name="Burquez A."/>
            <person name="Wojciechowski M.F."/>
        </authorList>
    </citation>
    <scope>NUCLEOTIDE SEQUENCE</scope>
    <source>
        <strain evidence="4">SGP5-SGP5p</strain>
        <tissue evidence="4">Aerial part</tissue>
    </source>
</reference>
<keyword evidence="5" id="KW-1185">Reference proteome</keyword>
<keyword evidence="1" id="KW-0175">Coiled coil</keyword>
<dbReference type="AlphaFoldDB" id="A0A9Q1JNR8"/>
<feature type="region of interest" description="Disordered" evidence="2">
    <location>
        <begin position="175"/>
        <end position="203"/>
    </location>
</feature>
<dbReference type="InterPro" id="IPR002487">
    <property type="entry name" value="TF_Kbox"/>
</dbReference>
<feature type="domain" description="K-box" evidence="3">
    <location>
        <begin position="1"/>
        <end position="88"/>
    </location>
</feature>
<dbReference type="GO" id="GO:0005634">
    <property type="term" value="C:nucleus"/>
    <property type="evidence" value="ECO:0007669"/>
    <property type="project" value="InterPro"/>
</dbReference>
<evidence type="ECO:0000256" key="1">
    <source>
        <dbReference type="SAM" id="Coils"/>
    </source>
</evidence>
<accession>A0A9Q1JNR8</accession>
<evidence type="ECO:0000313" key="4">
    <source>
        <dbReference type="EMBL" id="KAJ8426695.1"/>
    </source>
</evidence>
<comment type="caution">
    <text evidence="4">The sequence shown here is derived from an EMBL/GenBank/DDBJ whole genome shotgun (WGS) entry which is preliminary data.</text>
</comment>
<evidence type="ECO:0000256" key="2">
    <source>
        <dbReference type="SAM" id="MobiDB-lite"/>
    </source>
</evidence>
<evidence type="ECO:0000313" key="5">
    <source>
        <dbReference type="Proteomes" id="UP001153076"/>
    </source>
</evidence>
<dbReference type="EMBL" id="JAKOGI010001252">
    <property type="protein sequence ID" value="KAJ8426695.1"/>
    <property type="molecule type" value="Genomic_DNA"/>
</dbReference>
<feature type="coiled-coil region" evidence="1">
    <location>
        <begin position="1"/>
        <end position="28"/>
    </location>
</feature>
<gene>
    <name evidence="4" type="ORF">Cgig2_016845</name>
</gene>
<organism evidence="4 5">
    <name type="scientific">Carnegiea gigantea</name>
    <dbReference type="NCBI Taxonomy" id="171969"/>
    <lineage>
        <taxon>Eukaryota</taxon>
        <taxon>Viridiplantae</taxon>
        <taxon>Streptophyta</taxon>
        <taxon>Embryophyta</taxon>
        <taxon>Tracheophyta</taxon>
        <taxon>Spermatophyta</taxon>
        <taxon>Magnoliopsida</taxon>
        <taxon>eudicotyledons</taxon>
        <taxon>Gunneridae</taxon>
        <taxon>Pentapetalae</taxon>
        <taxon>Caryophyllales</taxon>
        <taxon>Cactineae</taxon>
        <taxon>Cactaceae</taxon>
        <taxon>Cactoideae</taxon>
        <taxon>Echinocereeae</taxon>
        <taxon>Carnegiea</taxon>
    </lineage>
</organism>
<dbReference type="PROSITE" id="PS51297">
    <property type="entry name" value="K_BOX"/>
    <property type="match status" value="1"/>
</dbReference>